<name>A0A942T1B6_9BACI</name>
<reference evidence="2" key="1">
    <citation type="submission" date="2021-05" db="EMBL/GenBank/DDBJ databases">
        <title>Novel Bacillus species.</title>
        <authorList>
            <person name="Liu G."/>
        </authorList>
    </citation>
    <scope>NUCLEOTIDE SEQUENCE</scope>
    <source>
        <strain evidence="2">FJAT-50051</strain>
    </source>
</reference>
<sequence>MPDAVDVVVQRASALLDFKRPDDARTLLTAAVASDPDEARLWSILARVEEVRRDDEACRTAAERALALDPDDGSAMATRVSVLLRTGRIRDAQSAADHLLEQRPHWSYAHLMWAFTHTRFARGRRSAADDHLWPISDVPRVVEALDRTLELEPHDAELHSDAARCFHALSAVQPSLRPRADATMARALELGPNHERVLLAAGTLAAPRDRVRYAARVLEQDPTSWEALRRVDEGVWSHLRVPVAVVTAFLACTVIGTNDAAGAGSLSPVAAVVGWVVTALTAFWMLAVEPASAVSMPWRPVRRLLRRYPHVAVALVSTYVLWFAGSVAAVLVLGGGVEVSSPAYGTVAAVLAVGVVLQGAAWCTVDLTNAVADVRSGRWSDPVATRSRLRWGNRWQSRGYVLALAALFAWGLTAFVAPNPGRDAAMTVPTVLAATVFVAGAGSELVQRVLRRSPVRLAFYTALAVGFAVLAVRAAVLQVIVTTGSG</sequence>
<feature type="transmembrane region" description="Helical" evidence="1">
    <location>
        <begin position="308"/>
        <end position="337"/>
    </location>
</feature>
<dbReference type="EMBL" id="JAGYPE010000003">
    <property type="protein sequence ID" value="MBS4183358.1"/>
    <property type="molecule type" value="Genomic_DNA"/>
</dbReference>
<feature type="transmembrane region" description="Helical" evidence="1">
    <location>
        <begin position="457"/>
        <end position="481"/>
    </location>
</feature>
<protein>
    <recommendedName>
        <fullName evidence="3">Tetratricopeptide repeat protein</fullName>
    </recommendedName>
</protein>
<feature type="transmembrane region" description="Helical" evidence="1">
    <location>
        <begin position="424"/>
        <end position="445"/>
    </location>
</feature>
<feature type="transmembrane region" description="Helical" evidence="1">
    <location>
        <begin position="239"/>
        <end position="257"/>
    </location>
</feature>
<dbReference type="SUPFAM" id="SSF48452">
    <property type="entry name" value="TPR-like"/>
    <property type="match status" value="1"/>
</dbReference>
<dbReference type="Pfam" id="PF13428">
    <property type="entry name" value="TPR_14"/>
    <property type="match status" value="1"/>
</dbReference>
<accession>A0A942T1B6</accession>
<keyword evidence="1" id="KW-0812">Transmembrane</keyword>
<evidence type="ECO:0000256" key="1">
    <source>
        <dbReference type="SAM" id="Phobius"/>
    </source>
</evidence>
<feature type="transmembrane region" description="Helical" evidence="1">
    <location>
        <begin position="343"/>
        <end position="365"/>
    </location>
</feature>
<organism evidence="2">
    <name type="scientific">Neobacillus citreus</name>
    <dbReference type="NCBI Taxonomy" id="2833578"/>
    <lineage>
        <taxon>Bacteria</taxon>
        <taxon>Bacillati</taxon>
        <taxon>Bacillota</taxon>
        <taxon>Bacilli</taxon>
        <taxon>Bacillales</taxon>
        <taxon>Bacillaceae</taxon>
        <taxon>Neobacillus</taxon>
    </lineage>
</organism>
<evidence type="ECO:0008006" key="3">
    <source>
        <dbReference type="Google" id="ProtNLM"/>
    </source>
</evidence>
<dbReference type="Gene3D" id="1.25.40.10">
    <property type="entry name" value="Tetratricopeptide repeat domain"/>
    <property type="match status" value="1"/>
</dbReference>
<keyword evidence="1" id="KW-0472">Membrane</keyword>
<evidence type="ECO:0000313" key="2">
    <source>
        <dbReference type="EMBL" id="MBS4183358.1"/>
    </source>
</evidence>
<keyword evidence="1" id="KW-1133">Transmembrane helix</keyword>
<comment type="caution">
    <text evidence="2">The sequence shown here is derived from an EMBL/GenBank/DDBJ whole genome shotgun (WGS) entry which is preliminary data.</text>
</comment>
<gene>
    <name evidence="2" type="ORF">KHB02_18345</name>
</gene>
<dbReference type="AlphaFoldDB" id="A0A942T1B6"/>
<feature type="transmembrane region" description="Helical" evidence="1">
    <location>
        <begin position="399"/>
        <end position="418"/>
    </location>
</feature>
<proteinExistence type="predicted"/>
<feature type="transmembrane region" description="Helical" evidence="1">
    <location>
        <begin position="269"/>
        <end position="287"/>
    </location>
</feature>
<dbReference type="InterPro" id="IPR011990">
    <property type="entry name" value="TPR-like_helical_dom_sf"/>
</dbReference>